<sequence length="191" mass="21257">MDSPILDYLRIRRSVGAPQLVEPGPDAETLRDILTIAARVPDHGKLAPWRFVIYDRNARIKAVAALSDLAEAEEDEKQRTLLKEKAKQFAEAPLVVGVFSAPIMDHPKIPLWEQQLSVGAVCLNLLHAANSHGFGSTWLTGWYAYDEVAARYLGAQDGEKVAGFIHIGTRTMRPSDRDRPDMDKLISVWQG</sequence>
<evidence type="ECO:0000256" key="1">
    <source>
        <dbReference type="ARBA" id="ARBA00007118"/>
    </source>
</evidence>
<dbReference type="PIRSF" id="PIRSF000232">
    <property type="entry name" value="YdjA"/>
    <property type="match status" value="1"/>
</dbReference>
<dbReference type="EC" id="1.-.-.-" evidence="7"/>
<evidence type="ECO:0000256" key="5">
    <source>
        <dbReference type="ARBA" id="ARBA00023002"/>
    </source>
</evidence>
<organism evidence="10 11">
    <name type="scientific">Faunimonas pinastri</name>
    <dbReference type="NCBI Taxonomy" id="1855383"/>
    <lineage>
        <taxon>Bacteria</taxon>
        <taxon>Pseudomonadati</taxon>
        <taxon>Pseudomonadota</taxon>
        <taxon>Alphaproteobacteria</taxon>
        <taxon>Hyphomicrobiales</taxon>
        <taxon>Afifellaceae</taxon>
        <taxon>Faunimonas</taxon>
    </lineage>
</organism>
<keyword evidence="3 7" id="KW-0288">FMN</keyword>
<keyword evidence="11" id="KW-1185">Reference proteome</keyword>
<evidence type="ECO:0000259" key="9">
    <source>
        <dbReference type="Pfam" id="PF00881"/>
    </source>
</evidence>
<keyword evidence="6 7" id="KW-0520">NAD</keyword>
<keyword evidence="4 7" id="KW-0521">NADP</keyword>
<evidence type="ECO:0000256" key="4">
    <source>
        <dbReference type="ARBA" id="ARBA00022857"/>
    </source>
</evidence>
<comment type="cofactor">
    <cofactor evidence="8">
        <name>FMN</name>
        <dbReference type="ChEBI" id="CHEBI:58210"/>
    </cofactor>
    <text evidence="8">Binds 1 FMN per subunit.</text>
</comment>
<gene>
    <name evidence="10" type="ORF">SAMN05216548_102396</name>
</gene>
<name>A0A1H9D9R1_9HYPH</name>
<protein>
    <recommendedName>
        <fullName evidence="7">Putative NAD(P)H nitroreductase</fullName>
        <ecNumber evidence="7">1.-.-.-</ecNumber>
    </recommendedName>
</protein>
<proteinExistence type="inferred from homology"/>
<evidence type="ECO:0000313" key="10">
    <source>
        <dbReference type="EMBL" id="SEQ10210.1"/>
    </source>
</evidence>
<evidence type="ECO:0000313" key="11">
    <source>
        <dbReference type="Proteomes" id="UP000199647"/>
    </source>
</evidence>
<evidence type="ECO:0000256" key="2">
    <source>
        <dbReference type="ARBA" id="ARBA00022630"/>
    </source>
</evidence>
<reference evidence="10 11" key="1">
    <citation type="submission" date="2016-10" db="EMBL/GenBank/DDBJ databases">
        <authorList>
            <person name="de Groot N.N."/>
        </authorList>
    </citation>
    <scope>NUCLEOTIDE SEQUENCE [LARGE SCALE GENOMIC DNA]</scope>
    <source>
        <strain evidence="10 11">A52C2</strain>
    </source>
</reference>
<feature type="binding site" evidence="8">
    <location>
        <position position="39"/>
    </location>
    <ligand>
        <name>FMN</name>
        <dbReference type="ChEBI" id="CHEBI:58210"/>
        <note>ligand shared between dimeric partners</note>
    </ligand>
</feature>
<dbReference type="Proteomes" id="UP000199647">
    <property type="component" value="Unassembled WGS sequence"/>
</dbReference>
<keyword evidence="5 7" id="KW-0560">Oxidoreductase</keyword>
<evidence type="ECO:0000256" key="8">
    <source>
        <dbReference type="PIRSR" id="PIRSR000232-1"/>
    </source>
</evidence>
<feature type="domain" description="Nitroreductase" evidence="9">
    <location>
        <begin position="22"/>
        <end position="168"/>
    </location>
</feature>
<comment type="similarity">
    <text evidence="1 7">Belongs to the nitroreductase family.</text>
</comment>
<dbReference type="OrthoDB" id="9804207at2"/>
<dbReference type="STRING" id="1855383.SAMN05216548_102396"/>
<feature type="binding site" description="in other chain" evidence="8">
    <location>
        <begin position="12"/>
        <end position="14"/>
    </location>
    <ligand>
        <name>FMN</name>
        <dbReference type="ChEBI" id="CHEBI:58210"/>
        <note>ligand shared between dimeric partners</note>
    </ligand>
</feature>
<dbReference type="PANTHER" id="PTHR43821:SF1">
    <property type="entry name" value="NAD(P)H NITROREDUCTASE YDJA-RELATED"/>
    <property type="match status" value="1"/>
</dbReference>
<dbReference type="EMBL" id="FOFG01000002">
    <property type="protein sequence ID" value="SEQ10210.1"/>
    <property type="molecule type" value="Genomic_DNA"/>
</dbReference>
<dbReference type="PANTHER" id="PTHR43821">
    <property type="entry name" value="NAD(P)H NITROREDUCTASE YDJA-RELATED"/>
    <property type="match status" value="1"/>
</dbReference>
<dbReference type="InterPro" id="IPR000415">
    <property type="entry name" value="Nitroreductase-like"/>
</dbReference>
<feature type="binding site" evidence="8">
    <location>
        <position position="43"/>
    </location>
    <ligand>
        <name>FMN</name>
        <dbReference type="ChEBI" id="CHEBI:58210"/>
        <note>ligand shared between dimeric partners</note>
    </ligand>
</feature>
<dbReference type="InterPro" id="IPR052530">
    <property type="entry name" value="NAD(P)H_nitroreductase"/>
</dbReference>
<dbReference type="InterPro" id="IPR026021">
    <property type="entry name" value="YdjA-like"/>
</dbReference>
<accession>A0A1H9D9R1</accession>
<dbReference type="RefSeq" id="WP_092495546.1">
    <property type="nucleotide sequence ID" value="NZ_FOFG01000002.1"/>
</dbReference>
<dbReference type="Gene3D" id="3.40.109.10">
    <property type="entry name" value="NADH Oxidase"/>
    <property type="match status" value="1"/>
</dbReference>
<evidence type="ECO:0000256" key="3">
    <source>
        <dbReference type="ARBA" id="ARBA00022643"/>
    </source>
</evidence>
<dbReference type="AlphaFoldDB" id="A0A1H9D9R1"/>
<evidence type="ECO:0000256" key="6">
    <source>
        <dbReference type="ARBA" id="ARBA00023027"/>
    </source>
</evidence>
<dbReference type="CDD" id="cd02135">
    <property type="entry name" value="YdjA-like"/>
    <property type="match status" value="1"/>
</dbReference>
<evidence type="ECO:0000256" key="7">
    <source>
        <dbReference type="PIRNR" id="PIRNR000232"/>
    </source>
</evidence>
<dbReference type="Pfam" id="PF00881">
    <property type="entry name" value="Nitroreductase"/>
    <property type="match status" value="1"/>
</dbReference>
<feature type="binding site" description="in other chain" evidence="8">
    <location>
        <begin position="138"/>
        <end position="140"/>
    </location>
    <ligand>
        <name>FMN</name>
        <dbReference type="ChEBI" id="CHEBI:58210"/>
        <note>ligand shared between dimeric partners</note>
    </ligand>
</feature>
<keyword evidence="2 7" id="KW-0285">Flavoprotein</keyword>
<dbReference type="GO" id="GO:0016491">
    <property type="term" value="F:oxidoreductase activity"/>
    <property type="evidence" value="ECO:0007669"/>
    <property type="project" value="UniProtKB-UniRule"/>
</dbReference>
<dbReference type="SUPFAM" id="SSF55469">
    <property type="entry name" value="FMN-dependent nitroreductase-like"/>
    <property type="match status" value="1"/>
</dbReference>
<dbReference type="InterPro" id="IPR029479">
    <property type="entry name" value="Nitroreductase"/>
</dbReference>